<proteinExistence type="predicted"/>
<organism evidence="1 2">
    <name type="scientific">Bacteroides sedimenti</name>
    <dbReference type="NCBI Taxonomy" id="2136147"/>
    <lineage>
        <taxon>Bacteria</taxon>
        <taxon>Pseudomonadati</taxon>
        <taxon>Bacteroidota</taxon>
        <taxon>Bacteroidia</taxon>
        <taxon>Bacteroidales</taxon>
        <taxon>Bacteroidaceae</taxon>
        <taxon>Bacteroides</taxon>
    </lineage>
</organism>
<name>A0ABM8IFI4_9BACE</name>
<dbReference type="Pfam" id="PF13289">
    <property type="entry name" value="SIR2_2"/>
    <property type="match status" value="1"/>
</dbReference>
<evidence type="ECO:0008006" key="3">
    <source>
        <dbReference type="Google" id="ProtNLM"/>
    </source>
</evidence>
<gene>
    <name evidence="1" type="ORF">BSYN_13450</name>
</gene>
<dbReference type="Proteomes" id="UP001496674">
    <property type="component" value="Chromosome"/>
</dbReference>
<evidence type="ECO:0000313" key="1">
    <source>
        <dbReference type="EMBL" id="BEG99080.1"/>
    </source>
</evidence>
<dbReference type="InterPro" id="IPR029035">
    <property type="entry name" value="DHS-like_NAD/FAD-binding_dom"/>
</dbReference>
<dbReference type="EMBL" id="AP028055">
    <property type="protein sequence ID" value="BEG99080.1"/>
    <property type="molecule type" value="Genomic_DNA"/>
</dbReference>
<accession>A0ABM8IFI4</accession>
<evidence type="ECO:0000313" key="2">
    <source>
        <dbReference type="Proteomes" id="UP001496674"/>
    </source>
</evidence>
<keyword evidence="2" id="KW-1185">Reference proteome</keyword>
<dbReference type="RefSeq" id="WP_353334281.1">
    <property type="nucleotide sequence ID" value="NZ_AP028055.1"/>
</dbReference>
<sequence length="407" mass="46300">MSKKRLLIVTGCGASIDFGMPRVAEVNQIFETNSRRYVLSNDPQTTLYQWICNQANNANYEYLLYIIEVLAGYLNPANSYLSNFLQPNNLPLVNDTVLHHNNQTITSFDLSSLYNSLVDSLLDDFREKSRDCIANNTTFFSSLQSFLQCLNQEFDISYVTTNHDNILLSALPDNVTGFDTNGSFDRSILMNNPNWNYGIHLHGSVHFDMTGNIQRGYNMHEIRWNNDLSSNFSSNASGRNWIFTRQGNPLPHSAIIAGIDKTNQILKQPFLSYYMILDKLIFESDAILFIGYGFQDDHLNNAFEFIRYDWDKIRKVAVVDYSDNNTASLCGGRHDDWTIGLSKTIPFDSFNMGDGTKSLSGKHHTVGGYRQRCSVEKSSDSSHPLAIWYNGFTKACNYPHVILNELL</sequence>
<dbReference type="SUPFAM" id="SSF52467">
    <property type="entry name" value="DHS-like NAD/FAD-binding domain"/>
    <property type="match status" value="1"/>
</dbReference>
<reference evidence="1 2" key="1">
    <citation type="submission" date="2023-04" db="EMBL/GenBank/DDBJ databases">
        <title>Draft genome sequence of acteroides sedimenti strain YN3PY1.</title>
        <authorList>
            <person name="Yoshida N."/>
        </authorList>
    </citation>
    <scope>NUCLEOTIDE SEQUENCE [LARGE SCALE GENOMIC DNA]</scope>
    <source>
        <strain evidence="1 2">YN3PY1</strain>
    </source>
</reference>
<protein>
    <recommendedName>
        <fullName evidence="3">SIR2-like domain-containing protein</fullName>
    </recommendedName>
</protein>